<dbReference type="SMART" id="SM00164">
    <property type="entry name" value="TBC"/>
    <property type="match status" value="1"/>
</dbReference>
<feature type="domain" description="Rab-GAP TBC" evidence="2">
    <location>
        <begin position="197"/>
        <end position="399"/>
    </location>
</feature>
<name>A0A0D3IC94_EMIH1</name>
<dbReference type="STRING" id="2903.R1DJJ8"/>
<evidence type="ECO:0000256" key="1">
    <source>
        <dbReference type="SAM" id="MobiDB-lite"/>
    </source>
</evidence>
<feature type="region of interest" description="Disordered" evidence="1">
    <location>
        <begin position="1"/>
        <end position="25"/>
    </location>
</feature>
<dbReference type="Gene3D" id="1.10.472.80">
    <property type="entry name" value="Ypt/Rab-GAP domain of gyp1p, domain 3"/>
    <property type="match status" value="1"/>
</dbReference>
<dbReference type="PANTHER" id="PTHR47219">
    <property type="entry name" value="RAB GTPASE-ACTIVATING PROTEIN 1-LIKE"/>
    <property type="match status" value="1"/>
</dbReference>
<evidence type="ECO:0000313" key="3">
    <source>
        <dbReference type="EnsemblProtists" id="EOD08879"/>
    </source>
</evidence>
<accession>A0A0D3IC94</accession>
<dbReference type="PaxDb" id="2903-EOD08879"/>
<organism evidence="3 4">
    <name type="scientific">Emiliania huxleyi (strain CCMP1516)</name>
    <dbReference type="NCBI Taxonomy" id="280463"/>
    <lineage>
        <taxon>Eukaryota</taxon>
        <taxon>Haptista</taxon>
        <taxon>Haptophyta</taxon>
        <taxon>Prymnesiophyceae</taxon>
        <taxon>Isochrysidales</taxon>
        <taxon>Noelaerhabdaceae</taxon>
        <taxon>Emiliania</taxon>
    </lineage>
</organism>
<dbReference type="GeneID" id="17254924"/>
<dbReference type="PANTHER" id="PTHR47219:SF9">
    <property type="entry name" value="GTPASE ACTIVATING PROTEIN AND CENTROSOME-ASSOCIATED, ISOFORM B"/>
    <property type="match status" value="1"/>
</dbReference>
<dbReference type="GO" id="GO:0031267">
    <property type="term" value="F:small GTPase binding"/>
    <property type="evidence" value="ECO:0007669"/>
    <property type="project" value="TreeGrafter"/>
</dbReference>
<dbReference type="RefSeq" id="XP_005761308.1">
    <property type="nucleotide sequence ID" value="XM_005761251.1"/>
</dbReference>
<dbReference type="FunFam" id="1.10.8.270:FF:000016">
    <property type="entry name" value="TBC1 domain family member 2A"/>
    <property type="match status" value="1"/>
</dbReference>
<dbReference type="HOGENOM" id="CLU_570418_0_0_1"/>
<dbReference type="InterPro" id="IPR000195">
    <property type="entry name" value="Rab-GAP-TBC_dom"/>
</dbReference>
<proteinExistence type="predicted"/>
<reference evidence="3" key="2">
    <citation type="submission" date="2024-10" db="UniProtKB">
        <authorList>
            <consortium name="EnsemblProtists"/>
        </authorList>
    </citation>
    <scope>IDENTIFICATION</scope>
</reference>
<protein>
    <recommendedName>
        <fullName evidence="2">Rab-GAP TBC domain-containing protein</fullName>
    </recommendedName>
</protein>
<dbReference type="SUPFAM" id="SSF47923">
    <property type="entry name" value="Ypt/Rab-GAP domain of gyp1p"/>
    <property type="match status" value="2"/>
</dbReference>
<dbReference type="PROSITE" id="PS50086">
    <property type="entry name" value="TBC_RABGAP"/>
    <property type="match status" value="1"/>
</dbReference>
<dbReference type="KEGG" id="ehx:EMIHUDRAFT_631951"/>
<dbReference type="InterPro" id="IPR035969">
    <property type="entry name" value="Rab-GAP_TBC_sf"/>
</dbReference>
<dbReference type="InterPro" id="IPR050302">
    <property type="entry name" value="Rab_GAP_TBC_domain"/>
</dbReference>
<dbReference type="Gene3D" id="1.10.10.750">
    <property type="entry name" value="Ypt/Rab-GAP domain of gyp1p, domain 1"/>
    <property type="match status" value="1"/>
</dbReference>
<dbReference type="Gene3D" id="2.30.42.10">
    <property type="match status" value="1"/>
</dbReference>
<evidence type="ECO:0000313" key="4">
    <source>
        <dbReference type="Proteomes" id="UP000013827"/>
    </source>
</evidence>
<dbReference type="Gene3D" id="1.10.8.270">
    <property type="entry name" value="putative rabgap domain of human tbc1 domain family member 14 like domains"/>
    <property type="match status" value="1"/>
</dbReference>
<evidence type="ECO:0000259" key="2">
    <source>
        <dbReference type="PROSITE" id="PS50086"/>
    </source>
</evidence>
<dbReference type="Pfam" id="PF00566">
    <property type="entry name" value="RabGAP-TBC"/>
    <property type="match status" value="1"/>
</dbReference>
<dbReference type="GO" id="GO:0005096">
    <property type="term" value="F:GTPase activator activity"/>
    <property type="evidence" value="ECO:0007669"/>
    <property type="project" value="TreeGrafter"/>
</dbReference>
<dbReference type="SUPFAM" id="SSF50156">
    <property type="entry name" value="PDZ domain-like"/>
    <property type="match status" value="1"/>
</dbReference>
<dbReference type="Proteomes" id="UP000013827">
    <property type="component" value="Unassembled WGS sequence"/>
</dbReference>
<keyword evidence="4" id="KW-1185">Reference proteome</keyword>
<dbReference type="eggNOG" id="KOG1102">
    <property type="taxonomic scope" value="Eukaryota"/>
</dbReference>
<dbReference type="AlphaFoldDB" id="A0A0D3IC94"/>
<reference evidence="4" key="1">
    <citation type="journal article" date="2013" name="Nature">
        <title>Pan genome of the phytoplankton Emiliania underpins its global distribution.</title>
        <authorList>
            <person name="Read B.A."/>
            <person name="Kegel J."/>
            <person name="Klute M.J."/>
            <person name="Kuo A."/>
            <person name="Lefebvre S.C."/>
            <person name="Maumus F."/>
            <person name="Mayer C."/>
            <person name="Miller J."/>
            <person name="Monier A."/>
            <person name="Salamov A."/>
            <person name="Young J."/>
            <person name="Aguilar M."/>
            <person name="Claverie J.M."/>
            <person name="Frickenhaus S."/>
            <person name="Gonzalez K."/>
            <person name="Herman E.K."/>
            <person name="Lin Y.C."/>
            <person name="Napier J."/>
            <person name="Ogata H."/>
            <person name="Sarno A.F."/>
            <person name="Shmutz J."/>
            <person name="Schroeder D."/>
            <person name="de Vargas C."/>
            <person name="Verret F."/>
            <person name="von Dassow P."/>
            <person name="Valentin K."/>
            <person name="Van de Peer Y."/>
            <person name="Wheeler G."/>
            <person name="Dacks J.B."/>
            <person name="Delwiche C.F."/>
            <person name="Dyhrman S.T."/>
            <person name="Glockner G."/>
            <person name="John U."/>
            <person name="Richards T."/>
            <person name="Worden A.Z."/>
            <person name="Zhang X."/>
            <person name="Grigoriev I.V."/>
            <person name="Allen A.E."/>
            <person name="Bidle K."/>
            <person name="Borodovsky M."/>
            <person name="Bowler C."/>
            <person name="Brownlee C."/>
            <person name="Cock J.M."/>
            <person name="Elias M."/>
            <person name="Gladyshev V.N."/>
            <person name="Groth M."/>
            <person name="Guda C."/>
            <person name="Hadaegh A."/>
            <person name="Iglesias-Rodriguez M.D."/>
            <person name="Jenkins J."/>
            <person name="Jones B.M."/>
            <person name="Lawson T."/>
            <person name="Leese F."/>
            <person name="Lindquist E."/>
            <person name="Lobanov A."/>
            <person name="Lomsadze A."/>
            <person name="Malik S.B."/>
            <person name="Marsh M.E."/>
            <person name="Mackinder L."/>
            <person name="Mock T."/>
            <person name="Mueller-Roeber B."/>
            <person name="Pagarete A."/>
            <person name="Parker M."/>
            <person name="Probert I."/>
            <person name="Quesneville H."/>
            <person name="Raines C."/>
            <person name="Rensing S.A."/>
            <person name="Riano-Pachon D.M."/>
            <person name="Richier S."/>
            <person name="Rokitta S."/>
            <person name="Shiraiwa Y."/>
            <person name="Soanes D.M."/>
            <person name="van der Giezen M."/>
            <person name="Wahlund T.M."/>
            <person name="Williams B."/>
            <person name="Wilson W."/>
            <person name="Wolfe G."/>
            <person name="Wurch L.L."/>
        </authorList>
    </citation>
    <scope>NUCLEOTIDE SEQUENCE</scope>
</reference>
<sequence length="479" mass="51668">MAHRGRAHQARWLPPAGAAGPSGGTQEELLADLVSLLSGDVDADLPLSELCRCRWTKPLPSTPLGLVLTASPDGGMATVASIEPGSLASTSSELRPGARLVALAGGGRRLSRPTPQQACDFLCSAKEDVEAVFSPLIDRNGFIVTPEQLATRTPSRSDALRESADVRKWQKRVGSAKAWRAFSQSRPERYKEKVRRGVPAAVRGRVWMAMAAARAPPGFRVDGLYATLCASRAEEGGRCFEQIAKDVPRTMGGHIYFRRGRGDGQAALGRVLRAYASHNRALGYTQGMSSYAAVLLLHLAEEDAFWVLATLLDVCGLARLFEDGFPLLHHCYDCWEALLRKRMPLLAAHIDGARDRPRLREIARGLYATAWFQTMCVGGAHPAPGDLAPRIMDNLLLDGHLGIVFALALAVLRVEAPAISALHGEALVDALKALPSRVTNDNALFEVAFDMAVSARHIEEREAGGAPESVRASGRRTPT</sequence>
<dbReference type="InterPro" id="IPR036034">
    <property type="entry name" value="PDZ_sf"/>
</dbReference>
<dbReference type="EnsemblProtists" id="EOD08879">
    <property type="protein sequence ID" value="EOD08879"/>
    <property type="gene ID" value="EMIHUDRAFT_631951"/>
</dbReference>